<keyword evidence="8" id="KW-1185">Reference proteome</keyword>
<dbReference type="AlphaFoldDB" id="A0A1Y2GNV5"/>
<dbReference type="SUPFAM" id="SSF54373">
    <property type="entry name" value="FAD-linked reductases, C-terminal domain"/>
    <property type="match status" value="1"/>
</dbReference>
<evidence type="ECO:0000256" key="5">
    <source>
        <dbReference type="PIRSR" id="PIRSR000137-1"/>
    </source>
</evidence>
<dbReference type="OrthoDB" id="269227at2759"/>
<dbReference type="Gene3D" id="3.50.50.60">
    <property type="entry name" value="FAD/NAD(P)-binding domain"/>
    <property type="match status" value="1"/>
</dbReference>
<dbReference type="RefSeq" id="XP_021880303.1">
    <property type="nucleotide sequence ID" value="XM_022020309.1"/>
</dbReference>
<feature type="non-terminal residue" evidence="7">
    <location>
        <position position="567"/>
    </location>
</feature>
<comment type="similarity">
    <text evidence="2">Belongs to the GMC oxidoreductase family.</text>
</comment>
<organism evidence="7 8">
    <name type="scientific">Lobosporangium transversale</name>
    <dbReference type="NCBI Taxonomy" id="64571"/>
    <lineage>
        <taxon>Eukaryota</taxon>
        <taxon>Fungi</taxon>
        <taxon>Fungi incertae sedis</taxon>
        <taxon>Mucoromycota</taxon>
        <taxon>Mortierellomycotina</taxon>
        <taxon>Mortierellomycetes</taxon>
        <taxon>Mortierellales</taxon>
        <taxon>Mortierellaceae</taxon>
        <taxon>Lobosporangium</taxon>
    </lineage>
</organism>
<dbReference type="InterPro" id="IPR036188">
    <property type="entry name" value="FAD/NAD-bd_sf"/>
</dbReference>
<proteinExistence type="inferred from homology"/>
<comment type="cofactor">
    <cofactor evidence="1">
        <name>FAD</name>
        <dbReference type="ChEBI" id="CHEBI:57692"/>
    </cofactor>
</comment>
<evidence type="ECO:0000313" key="7">
    <source>
        <dbReference type="EMBL" id="ORZ12954.1"/>
    </source>
</evidence>
<dbReference type="Gene3D" id="3.30.560.10">
    <property type="entry name" value="Glucose Oxidase, domain 3"/>
    <property type="match status" value="1"/>
</dbReference>
<dbReference type="InterPro" id="IPR000172">
    <property type="entry name" value="GMC_OxRdtase_N"/>
</dbReference>
<dbReference type="PANTHER" id="PTHR11552">
    <property type="entry name" value="GLUCOSE-METHANOL-CHOLINE GMC OXIDOREDUCTASE"/>
    <property type="match status" value="1"/>
</dbReference>
<gene>
    <name evidence="7" type="ORF">BCR41DRAFT_288569</name>
</gene>
<evidence type="ECO:0000256" key="2">
    <source>
        <dbReference type="ARBA" id="ARBA00010790"/>
    </source>
</evidence>
<dbReference type="SUPFAM" id="SSF51905">
    <property type="entry name" value="FAD/NAD(P)-binding domain"/>
    <property type="match status" value="1"/>
</dbReference>
<dbReference type="Pfam" id="PF00732">
    <property type="entry name" value="GMC_oxred_N"/>
    <property type="match status" value="1"/>
</dbReference>
<dbReference type="EMBL" id="MCFF01000024">
    <property type="protein sequence ID" value="ORZ12954.1"/>
    <property type="molecule type" value="Genomic_DNA"/>
</dbReference>
<comment type="caution">
    <text evidence="7">The sequence shown here is derived from an EMBL/GenBank/DDBJ whole genome shotgun (WGS) entry which is preliminary data.</text>
</comment>
<protein>
    <submittedName>
        <fullName evidence="7">GMC oxidoreductase-domain-containing protein</fullName>
    </submittedName>
</protein>
<dbReference type="PIRSF" id="PIRSF000137">
    <property type="entry name" value="Alcohol_oxidase"/>
    <property type="match status" value="1"/>
</dbReference>
<evidence type="ECO:0000256" key="1">
    <source>
        <dbReference type="ARBA" id="ARBA00001974"/>
    </source>
</evidence>
<dbReference type="GO" id="GO:0050660">
    <property type="term" value="F:flavin adenine dinucleotide binding"/>
    <property type="evidence" value="ECO:0007669"/>
    <property type="project" value="InterPro"/>
</dbReference>
<dbReference type="InterPro" id="IPR012132">
    <property type="entry name" value="GMC_OxRdtase"/>
</dbReference>
<dbReference type="InterPro" id="IPR007867">
    <property type="entry name" value="GMC_OxRtase_C"/>
</dbReference>
<feature type="active site" description="Proton donor" evidence="5">
    <location>
        <position position="507"/>
    </location>
</feature>
<reference evidence="7 8" key="1">
    <citation type="submission" date="2016-07" db="EMBL/GenBank/DDBJ databases">
        <title>Pervasive Adenine N6-methylation of Active Genes in Fungi.</title>
        <authorList>
            <consortium name="DOE Joint Genome Institute"/>
            <person name="Mondo S.J."/>
            <person name="Dannebaum R.O."/>
            <person name="Kuo R.C."/>
            <person name="Labutti K."/>
            <person name="Haridas S."/>
            <person name="Kuo A."/>
            <person name="Salamov A."/>
            <person name="Ahrendt S.R."/>
            <person name="Lipzen A."/>
            <person name="Sullivan W."/>
            <person name="Andreopoulos W.B."/>
            <person name="Clum A."/>
            <person name="Lindquist E."/>
            <person name="Daum C."/>
            <person name="Ramamoorthy G.K."/>
            <person name="Gryganskyi A."/>
            <person name="Culley D."/>
            <person name="Magnuson J.K."/>
            <person name="James T.Y."/>
            <person name="O'Malley M.A."/>
            <person name="Stajich J.E."/>
            <person name="Spatafora J.W."/>
            <person name="Visel A."/>
            <person name="Grigoriev I.V."/>
        </authorList>
    </citation>
    <scope>NUCLEOTIDE SEQUENCE [LARGE SCALE GENOMIC DNA]</scope>
    <source>
        <strain evidence="7 8">NRRL 3116</strain>
    </source>
</reference>
<evidence type="ECO:0000259" key="6">
    <source>
        <dbReference type="PROSITE" id="PS00624"/>
    </source>
</evidence>
<dbReference type="Proteomes" id="UP000193648">
    <property type="component" value="Unassembled WGS sequence"/>
</dbReference>
<sequence length="567" mass="62540">AGCVVASRLAEDPKVNVLVLEAGYSDEIPSSRAPLLSMFNIDSSKDWRYRTVPQVHANGRILKQPRGKIFGGSSSINAMMYVRGAHSDYDEWESLGNPGWSYGECLPYFKKPEGFNDPNLPSSPRQGSTYEAYEPTYHGTEGPWQVGFQYTHKFTEKFIEANVAEGVPFNKDCNGHTNLGVTLIQRFVQRDGVRSSLARAFLKGKNIVPGGGERGRIRVVYGANISRILTQTRKGVKTAYGVEFLDHRNVQRRVLATKEVLLCAGAFGSPHLLLASGIGPSRQPSIPHVHTLPGVGANLEDHIRMEIVFRASTVHDTGMNIYNLLPTVLNYKLRGAGVLSSNGIEGAAFLRLEDIVPDFVEREKANGTYKERASGPDAPHVEIIVYPFDFEAHGEKMALHPEEYYSLVVSLLHPCSSGTVTIRPKMQKSGSSAVEWETVIDPNYFSDPFDLRVVAETIKFIRKLGRRLSQDPEVGGQEVFPGEEAVPDHDDAKLQDFVRQNCNTIYHPTGTCRMGPASDPLAVVDHRLNVHGVENLRVIDASVMPKIPGCHTCAPTVMIAEKGSDFI</sequence>
<evidence type="ECO:0000256" key="3">
    <source>
        <dbReference type="ARBA" id="ARBA00022630"/>
    </source>
</evidence>
<feature type="domain" description="Glucose-methanol-choline oxidoreductase N-terminal" evidence="6">
    <location>
        <begin position="265"/>
        <end position="279"/>
    </location>
</feature>
<dbReference type="STRING" id="64571.A0A1Y2GNV5"/>
<keyword evidence="4" id="KW-0274">FAD</keyword>
<feature type="active site" description="Proton acceptor" evidence="5">
    <location>
        <position position="551"/>
    </location>
</feature>
<dbReference type="InParanoid" id="A0A1Y2GNV5"/>
<dbReference type="GO" id="GO:0016614">
    <property type="term" value="F:oxidoreductase activity, acting on CH-OH group of donors"/>
    <property type="evidence" value="ECO:0007669"/>
    <property type="project" value="InterPro"/>
</dbReference>
<accession>A0A1Y2GNV5</accession>
<dbReference type="GeneID" id="33562153"/>
<dbReference type="PROSITE" id="PS00624">
    <property type="entry name" value="GMC_OXRED_2"/>
    <property type="match status" value="1"/>
</dbReference>
<keyword evidence="3" id="KW-0285">Flavoprotein</keyword>
<feature type="non-terminal residue" evidence="7">
    <location>
        <position position="1"/>
    </location>
</feature>
<dbReference type="Pfam" id="PF05199">
    <property type="entry name" value="GMC_oxred_C"/>
    <property type="match status" value="1"/>
</dbReference>
<name>A0A1Y2GNV5_9FUNG</name>
<dbReference type="PANTHER" id="PTHR11552:SF147">
    <property type="entry name" value="CHOLINE DEHYDROGENASE, MITOCHONDRIAL"/>
    <property type="match status" value="1"/>
</dbReference>
<evidence type="ECO:0000313" key="8">
    <source>
        <dbReference type="Proteomes" id="UP000193648"/>
    </source>
</evidence>
<evidence type="ECO:0000256" key="4">
    <source>
        <dbReference type="ARBA" id="ARBA00022827"/>
    </source>
</evidence>